<dbReference type="EMBL" id="BART01011906">
    <property type="protein sequence ID" value="GAG89461.1"/>
    <property type="molecule type" value="Genomic_DNA"/>
</dbReference>
<comment type="caution">
    <text evidence="1">The sequence shown here is derived from an EMBL/GenBank/DDBJ whole genome shotgun (WGS) entry which is preliminary data.</text>
</comment>
<evidence type="ECO:0000313" key="1">
    <source>
        <dbReference type="EMBL" id="GAG89461.1"/>
    </source>
</evidence>
<accession>X1CZ38</accession>
<name>X1CZ38_9ZZZZ</name>
<protein>
    <submittedName>
        <fullName evidence="1">Uncharacterized protein</fullName>
    </submittedName>
</protein>
<reference evidence="1" key="1">
    <citation type="journal article" date="2014" name="Front. Microbiol.">
        <title>High frequency of phylogenetically diverse reductive dehalogenase-homologous genes in deep subseafloor sedimentary metagenomes.</title>
        <authorList>
            <person name="Kawai M."/>
            <person name="Futagami T."/>
            <person name="Toyoda A."/>
            <person name="Takaki Y."/>
            <person name="Nishi S."/>
            <person name="Hori S."/>
            <person name="Arai W."/>
            <person name="Tsubouchi T."/>
            <person name="Morono Y."/>
            <person name="Uchiyama I."/>
            <person name="Ito T."/>
            <person name="Fujiyama A."/>
            <person name="Inagaki F."/>
            <person name="Takami H."/>
        </authorList>
    </citation>
    <scope>NUCLEOTIDE SEQUENCE</scope>
    <source>
        <strain evidence="1">Expedition CK06-06</strain>
    </source>
</reference>
<sequence>MSQFICPICGKFVSVRYYDPSDFEDDILLVQVRGLGHGRGVEIVEKYSLLNGDNPELLELISDRVAVIYDLLYEEVEEAEEDINDLDEELIE</sequence>
<gene>
    <name evidence="1" type="ORF">S01H4_25115</name>
</gene>
<dbReference type="AlphaFoldDB" id="X1CZ38"/>
<proteinExistence type="predicted"/>
<organism evidence="1">
    <name type="scientific">marine sediment metagenome</name>
    <dbReference type="NCBI Taxonomy" id="412755"/>
    <lineage>
        <taxon>unclassified sequences</taxon>
        <taxon>metagenomes</taxon>
        <taxon>ecological metagenomes</taxon>
    </lineage>
</organism>